<dbReference type="Proteomes" id="UP000314294">
    <property type="component" value="Unassembled WGS sequence"/>
</dbReference>
<accession>A0A4Z2ISG8</accession>
<protein>
    <submittedName>
        <fullName evidence="1">Uncharacterized protein</fullName>
    </submittedName>
</protein>
<evidence type="ECO:0000313" key="2">
    <source>
        <dbReference type="Proteomes" id="UP000314294"/>
    </source>
</evidence>
<organism evidence="1 2">
    <name type="scientific">Liparis tanakae</name>
    <name type="common">Tanaka's snailfish</name>
    <dbReference type="NCBI Taxonomy" id="230148"/>
    <lineage>
        <taxon>Eukaryota</taxon>
        <taxon>Metazoa</taxon>
        <taxon>Chordata</taxon>
        <taxon>Craniata</taxon>
        <taxon>Vertebrata</taxon>
        <taxon>Euteleostomi</taxon>
        <taxon>Actinopterygii</taxon>
        <taxon>Neopterygii</taxon>
        <taxon>Teleostei</taxon>
        <taxon>Neoteleostei</taxon>
        <taxon>Acanthomorphata</taxon>
        <taxon>Eupercaria</taxon>
        <taxon>Perciformes</taxon>
        <taxon>Cottioidei</taxon>
        <taxon>Cottales</taxon>
        <taxon>Liparidae</taxon>
        <taxon>Liparis</taxon>
    </lineage>
</organism>
<keyword evidence="2" id="KW-1185">Reference proteome</keyword>
<comment type="caution">
    <text evidence="1">The sequence shown here is derived from an EMBL/GenBank/DDBJ whole genome shotgun (WGS) entry which is preliminary data.</text>
</comment>
<gene>
    <name evidence="1" type="ORF">EYF80_008945</name>
</gene>
<dbReference type="AlphaFoldDB" id="A0A4Z2ISG8"/>
<sequence length="59" mass="6592">MERRPMSKDEATRLMQLAALIRFKQTQQASRHTLQCEPSVTLNFQCDEIQGGTPGTGAN</sequence>
<evidence type="ECO:0000313" key="1">
    <source>
        <dbReference type="EMBL" id="TNN80940.1"/>
    </source>
</evidence>
<proteinExistence type="predicted"/>
<reference evidence="1 2" key="1">
    <citation type="submission" date="2019-03" db="EMBL/GenBank/DDBJ databases">
        <title>First draft genome of Liparis tanakae, snailfish: a comprehensive survey of snailfish specific genes.</title>
        <authorList>
            <person name="Kim W."/>
            <person name="Song I."/>
            <person name="Jeong J.-H."/>
            <person name="Kim D."/>
            <person name="Kim S."/>
            <person name="Ryu S."/>
            <person name="Song J.Y."/>
            <person name="Lee S.K."/>
        </authorList>
    </citation>
    <scope>NUCLEOTIDE SEQUENCE [LARGE SCALE GENOMIC DNA]</scope>
    <source>
        <tissue evidence="1">Muscle</tissue>
    </source>
</reference>
<name>A0A4Z2ISG8_9TELE</name>
<dbReference type="EMBL" id="SRLO01000050">
    <property type="protein sequence ID" value="TNN80940.1"/>
    <property type="molecule type" value="Genomic_DNA"/>
</dbReference>